<evidence type="ECO:0000256" key="3">
    <source>
        <dbReference type="ARBA" id="ARBA00022840"/>
    </source>
</evidence>
<keyword evidence="2" id="KW-0547">Nucleotide-binding</keyword>
<organism evidence="6 7">
    <name type="scientific">Danionella cerebrum</name>
    <dbReference type="NCBI Taxonomy" id="2873325"/>
    <lineage>
        <taxon>Eukaryota</taxon>
        <taxon>Metazoa</taxon>
        <taxon>Chordata</taxon>
        <taxon>Craniata</taxon>
        <taxon>Vertebrata</taxon>
        <taxon>Euteleostomi</taxon>
        <taxon>Actinopterygii</taxon>
        <taxon>Neopterygii</taxon>
        <taxon>Teleostei</taxon>
        <taxon>Ostariophysi</taxon>
        <taxon>Cypriniformes</taxon>
        <taxon>Danionidae</taxon>
        <taxon>Danioninae</taxon>
        <taxon>Danionella</taxon>
    </lineage>
</organism>
<dbReference type="OrthoDB" id="6219513at2759"/>
<dbReference type="GO" id="GO:0022008">
    <property type="term" value="P:neurogenesis"/>
    <property type="evidence" value="ECO:0007669"/>
    <property type="project" value="TreeGrafter"/>
</dbReference>
<dbReference type="Pfam" id="PF07714">
    <property type="entry name" value="PK_Tyr_Ser-Thr"/>
    <property type="match status" value="1"/>
</dbReference>
<dbReference type="InterPro" id="IPR050122">
    <property type="entry name" value="RTK"/>
</dbReference>
<dbReference type="STRING" id="623744.A0A553PY17"/>
<feature type="region of interest" description="Disordered" evidence="4">
    <location>
        <begin position="327"/>
        <end position="382"/>
    </location>
</feature>
<feature type="region of interest" description="Disordered" evidence="4">
    <location>
        <begin position="67"/>
        <end position="97"/>
    </location>
</feature>
<dbReference type="SUPFAM" id="SSF56112">
    <property type="entry name" value="Protein kinase-like (PK-like)"/>
    <property type="match status" value="1"/>
</dbReference>
<evidence type="ECO:0000256" key="2">
    <source>
        <dbReference type="ARBA" id="ARBA00022741"/>
    </source>
</evidence>
<evidence type="ECO:0000256" key="4">
    <source>
        <dbReference type="SAM" id="MobiDB-lite"/>
    </source>
</evidence>
<dbReference type="GO" id="GO:0043066">
    <property type="term" value="P:negative regulation of apoptotic process"/>
    <property type="evidence" value="ECO:0007669"/>
    <property type="project" value="TreeGrafter"/>
</dbReference>
<dbReference type="InterPro" id="IPR011009">
    <property type="entry name" value="Kinase-like_dom_sf"/>
</dbReference>
<evidence type="ECO:0000259" key="5">
    <source>
        <dbReference type="Pfam" id="PF07714"/>
    </source>
</evidence>
<evidence type="ECO:0000313" key="7">
    <source>
        <dbReference type="Proteomes" id="UP000316079"/>
    </source>
</evidence>
<comment type="subcellular location">
    <subcellularLocation>
        <location evidence="1">Endomembrane system</location>
    </subcellularLocation>
</comment>
<dbReference type="GO" id="GO:0009925">
    <property type="term" value="C:basal plasma membrane"/>
    <property type="evidence" value="ECO:0007669"/>
    <property type="project" value="TreeGrafter"/>
</dbReference>
<dbReference type="PANTHER" id="PTHR24416:SF90">
    <property type="entry name" value="RECEPTOR TYROSINE-PROTEIN KINASE ERBB-4"/>
    <property type="match status" value="1"/>
</dbReference>
<sequence>MPIKWMALECIHYRKFTHQSDVWSYGEFRYRLTYKNQFGYHDGSRCPEERPGSRILEVAASGSGPSFTLSLGDSTEDQKCNGSLKKQSSAVSVEDASGQRYSADPTVLLAEKTQRDDTDEDGYMTPMKDKINTNHLNPVEENPFVTRRKNKDFHAIDNPGYHSTPNGKPKCEDEYMNDPLYLNTFNNTIDTSQEMFKRNGVCLPPQVTTAGHTSPMGKPYHLSHGPHVHFAIPPVQPAHPGSTSQNDHHIHSGPVQSAPIAQAPPICLISHQIQSGNPNRSPQQFHFPKSSVVGKIPGHPVQPCIQVGMPLVENMYKNSFDNPEYWHHNFPPSLTPQNSQDYNKFPSKQNGHTQPPTAENLPGLKLGSVVPPPPYRQRNTVV</sequence>
<dbReference type="Proteomes" id="UP000316079">
    <property type="component" value="Unassembled WGS sequence"/>
</dbReference>
<dbReference type="GO" id="GO:0008284">
    <property type="term" value="P:positive regulation of cell population proliferation"/>
    <property type="evidence" value="ECO:0007669"/>
    <property type="project" value="TreeGrafter"/>
</dbReference>
<comment type="caution">
    <text evidence="6">The sequence shown here is derived from an EMBL/GenBank/DDBJ whole genome shotgun (WGS) entry which is preliminary data.</text>
</comment>
<gene>
    <name evidence="6" type="ORF">DNTS_030578</name>
</gene>
<dbReference type="GO" id="GO:0012505">
    <property type="term" value="C:endomembrane system"/>
    <property type="evidence" value="ECO:0007669"/>
    <property type="project" value="UniProtKB-SubCell"/>
</dbReference>
<dbReference type="GO" id="GO:0005154">
    <property type="term" value="F:epidermal growth factor receptor binding"/>
    <property type="evidence" value="ECO:0007669"/>
    <property type="project" value="TreeGrafter"/>
</dbReference>
<dbReference type="GO" id="GO:0005524">
    <property type="term" value="F:ATP binding"/>
    <property type="evidence" value="ECO:0007669"/>
    <property type="project" value="UniProtKB-KW"/>
</dbReference>
<evidence type="ECO:0000313" key="6">
    <source>
        <dbReference type="EMBL" id="TRY82568.1"/>
    </source>
</evidence>
<dbReference type="PANTHER" id="PTHR24416">
    <property type="entry name" value="TYROSINE-PROTEIN KINASE RECEPTOR"/>
    <property type="match status" value="1"/>
</dbReference>
<keyword evidence="7" id="KW-1185">Reference proteome</keyword>
<proteinExistence type="predicted"/>
<dbReference type="GO" id="GO:0007169">
    <property type="term" value="P:cell surface receptor protein tyrosine kinase signaling pathway"/>
    <property type="evidence" value="ECO:0007669"/>
    <property type="project" value="TreeGrafter"/>
</dbReference>
<dbReference type="InterPro" id="IPR001245">
    <property type="entry name" value="Ser-Thr/Tyr_kinase_cat_dom"/>
</dbReference>
<feature type="compositionally biased region" description="Polar residues" evidence="4">
    <location>
        <begin position="80"/>
        <end position="91"/>
    </location>
</feature>
<dbReference type="AlphaFoldDB" id="A0A553PY17"/>
<evidence type="ECO:0000256" key="1">
    <source>
        <dbReference type="ARBA" id="ARBA00004308"/>
    </source>
</evidence>
<feature type="domain" description="Serine-threonine/tyrosine-protein kinase catalytic" evidence="5">
    <location>
        <begin position="1"/>
        <end position="32"/>
    </location>
</feature>
<keyword evidence="3" id="KW-0067">ATP-binding</keyword>
<dbReference type="Gene3D" id="1.10.510.10">
    <property type="entry name" value="Transferase(Phosphotransferase) domain 1"/>
    <property type="match status" value="1"/>
</dbReference>
<protein>
    <recommendedName>
        <fullName evidence="5">Serine-threonine/tyrosine-protein kinase catalytic domain-containing protein</fullName>
    </recommendedName>
</protein>
<feature type="compositionally biased region" description="Polar residues" evidence="4">
    <location>
        <begin position="335"/>
        <end position="357"/>
    </location>
</feature>
<dbReference type="GO" id="GO:0004714">
    <property type="term" value="F:transmembrane receptor protein tyrosine kinase activity"/>
    <property type="evidence" value="ECO:0007669"/>
    <property type="project" value="TreeGrafter"/>
</dbReference>
<name>A0A553PY17_9TELE</name>
<dbReference type="GO" id="GO:0043235">
    <property type="term" value="C:receptor complex"/>
    <property type="evidence" value="ECO:0007669"/>
    <property type="project" value="TreeGrafter"/>
</dbReference>
<accession>A0A553PY17</accession>
<dbReference type="EMBL" id="SRMA01026547">
    <property type="protein sequence ID" value="TRY82568.1"/>
    <property type="molecule type" value="Genomic_DNA"/>
</dbReference>
<reference evidence="6 7" key="1">
    <citation type="journal article" date="2019" name="Sci. Data">
        <title>Hybrid genome assembly and annotation of Danionella translucida.</title>
        <authorList>
            <person name="Kadobianskyi M."/>
            <person name="Schulze L."/>
            <person name="Schuelke M."/>
            <person name="Judkewitz B."/>
        </authorList>
    </citation>
    <scope>NUCLEOTIDE SEQUENCE [LARGE SCALE GENOMIC DNA]</scope>
    <source>
        <strain evidence="6 7">Bolton</strain>
    </source>
</reference>